<protein>
    <submittedName>
        <fullName evidence="2">Uncharacterized protein</fullName>
    </submittedName>
</protein>
<feature type="region of interest" description="Disordered" evidence="1">
    <location>
        <begin position="53"/>
        <end position="76"/>
    </location>
</feature>
<proteinExistence type="predicted"/>
<dbReference type="EMBL" id="CP002344">
    <property type="protein sequence ID" value="ADU50157.1"/>
    <property type="molecule type" value="Genomic_DNA"/>
</dbReference>
<keyword evidence="3" id="KW-1185">Reference proteome</keyword>
<dbReference type="STRING" id="644966.Tmar_0032"/>
<dbReference type="HOGENOM" id="CLU_2653315_0_0_9"/>
<evidence type="ECO:0000256" key="1">
    <source>
        <dbReference type="SAM" id="MobiDB-lite"/>
    </source>
</evidence>
<dbReference type="KEGG" id="tmr:Tmar_0032"/>
<accession>E6SKH0</accession>
<organism evidence="2 3">
    <name type="scientific">Thermaerobacter marianensis (strain ATCC 700841 / DSM 12885 / JCM 10246 / 7p75a)</name>
    <dbReference type="NCBI Taxonomy" id="644966"/>
    <lineage>
        <taxon>Bacteria</taxon>
        <taxon>Bacillati</taxon>
        <taxon>Bacillota</taxon>
        <taxon>Clostridia</taxon>
        <taxon>Eubacteriales</taxon>
        <taxon>Clostridiales Family XVII. Incertae Sedis</taxon>
        <taxon>Thermaerobacter</taxon>
    </lineage>
</organism>
<evidence type="ECO:0000313" key="3">
    <source>
        <dbReference type="Proteomes" id="UP000008915"/>
    </source>
</evidence>
<name>E6SKH0_THEM7</name>
<dbReference type="RefSeq" id="WP_013494463.1">
    <property type="nucleotide sequence ID" value="NC_014831.1"/>
</dbReference>
<reference evidence="3" key="2">
    <citation type="journal article" date="2010" name="Stand. Genomic Sci.">
        <title>Complete genome sequence of Thermaerobacter marianensis type strain (7p75aT).</title>
        <authorList>
            <person name="Han C."/>
            <person name="Gu W."/>
            <person name="Zhang X."/>
            <person name="Lapidus A."/>
            <person name="Nolan M."/>
            <person name="Copeland A."/>
            <person name="Lucas S."/>
            <person name="Glavina Del Rio T."/>
            <person name="Tice H."/>
            <person name="Cheng J."/>
            <person name="Tapia R."/>
            <person name="Goodwin L."/>
            <person name="Pitluck S."/>
            <person name="Pagani I."/>
            <person name="Ivanova N."/>
            <person name="Mavromatis K."/>
            <person name="Mikhailova N."/>
            <person name="Pati A."/>
            <person name="Chen A."/>
            <person name="Palaniappan K."/>
            <person name="Land M."/>
            <person name="Hauser L."/>
            <person name="Chang Y."/>
            <person name="Jeffries C."/>
            <person name="Schneider S."/>
            <person name="Rohde M."/>
            <person name="Goker M."/>
            <person name="Pukall R."/>
            <person name="Woyke T."/>
            <person name="Bristow J."/>
            <person name="Eisen J."/>
            <person name="Markowitz V."/>
            <person name="Hugenholtz P."/>
            <person name="Kyrpides N."/>
            <person name="Klenk H."/>
            <person name="Detter J."/>
        </authorList>
    </citation>
    <scope>NUCLEOTIDE SEQUENCE [LARGE SCALE GENOMIC DNA]</scope>
    <source>
        <strain evidence="3">ATCC 700841 / DSM 12885 / JCM 10246 / 7p75a</strain>
    </source>
</reference>
<evidence type="ECO:0000313" key="2">
    <source>
        <dbReference type="EMBL" id="ADU50157.1"/>
    </source>
</evidence>
<dbReference type="Proteomes" id="UP000008915">
    <property type="component" value="Chromosome"/>
</dbReference>
<dbReference type="AlphaFoldDB" id="E6SKH0"/>
<gene>
    <name evidence="2" type="ordered locus">Tmar_0032</name>
</gene>
<sequence length="76" mass="8335">MIRVWRPWQPVRVGDVYQPVARVLKVRKGRPTVIEIDGERYVWMPRSMYMGPGAKHGASGGGGNRPAEGNADGMAG</sequence>
<reference evidence="2 3" key="1">
    <citation type="journal article" date="2010" name="Stand. Genomic Sci.">
        <title>Complete genome sequence of Thermaerobacter marianensis type strain (7p75a).</title>
        <authorList>
            <person name="Han C."/>
            <person name="Gu W."/>
            <person name="Zhang X."/>
            <person name="Lapidus A."/>
            <person name="Nolan M."/>
            <person name="Copeland A."/>
            <person name="Lucas S."/>
            <person name="Del Rio T.G."/>
            <person name="Tice H."/>
            <person name="Cheng J.F."/>
            <person name="Tapia R."/>
            <person name="Goodwin L."/>
            <person name="Pitluck S."/>
            <person name="Pagani I."/>
            <person name="Ivanova N."/>
            <person name="Mavromatis K."/>
            <person name="Mikhailova N."/>
            <person name="Pati A."/>
            <person name="Chen A."/>
            <person name="Palaniappan K."/>
            <person name="Land M."/>
            <person name="Hauser L."/>
            <person name="Chang Y.J."/>
            <person name="Jeffries C.D."/>
            <person name="Schneider S."/>
            <person name="Rohde M."/>
            <person name="Goker M."/>
            <person name="Pukall R."/>
            <person name="Woyke T."/>
            <person name="Bristow J."/>
            <person name="Eisen J.A."/>
            <person name="Markowitz V."/>
            <person name="Hugenholtz P."/>
            <person name="Kyrpides N.C."/>
            <person name="Klenk H.P."/>
            <person name="Detter J.C."/>
        </authorList>
    </citation>
    <scope>NUCLEOTIDE SEQUENCE [LARGE SCALE GENOMIC DNA]</scope>
    <source>
        <strain evidence="3">ATCC 700841 / DSM 12885 / JCM 10246 / 7p75a</strain>
    </source>
</reference>